<accession>A0ACC3S3A8</accession>
<evidence type="ECO:0000313" key="1">
    <source>
        <dbReference type="EMBL" id="KAK8192515.1"/>
    </source>
</evidence>
<organism evidence="1 2">
    <name type="scientific">Zalaria obscura</name>
    <dbReference type="NCBI Taxonomy" id="2024903"/>
    <lineage>
        <taxon>Eukaryota</taxon>
        <taxon>Fungi</taxon>
        <taxon>Dikarya</taxon>
        <taxon>Ascomycota</taxon>
        <taxon>Pezizomycotina</taxon>
        <taxon>Dothideomycetes</taxon>
        <taxon>Dothideomycetidae</taxon>
        <taxon>Dothideales</taxon>
        <taxon>Zalariaceae</taxon>
        <taxon>Zalaria</taxon>
    </lineage>
</organism>
<protein>
    <submittedName>
        <fullName evidence="1">Uncharacterized protein</fullName>
    </submittedName>
</protein>
<sequence>MAPIPNGSTVLVTGANGFIGSHIVDQLLQKGYKVRGTVRSEGKGKWVQEYFDNKYGTGKLELVVVPDMAAPGAFNDAVKGVSGVAHVASNLSFSDNPNDVIPSVLSGIDNTLRAAMTEPSIKRFVFTSSSTAATNPKPNEKFDIKEDSWNTETVEEAWKPAPYDGRKWVVYGASKTQAEQELWKFAKENKPSFEVNAVLPNANFGPIINEKEQDASTAGWIRTIHRKGIDDMKFIPAQWFVNVQDTARLHVSALINPDVKDERIFGFSAPYNWNDILAILRKLKGDDPKWAPIEDDSRDLSNPLPRSRAEELLKKDFGRSGWTGLEDSVKDLLASLD</sequence>
<keyword evidence="2" id="KW-1185">Reference proteome</keyword>
<reference evidence="1" key="1">
    <citation type="submission" date="2024-02" db="EMBL/GenBank/DDBJ databases">
        <title>Metagenome Assembled Genome of Zalaria obscura JY119.</title>
        <authorList>
            <person name="Vighnesh L."/>
            <person name="Jagadeeshwari U."/>
            <person name="Venkata Ramana C."/>
            <person name="Sasikala C."/>
        </authorList>
    </citation>
    <scope>NUCLEOTIDE SEQUENCE</scope>
    <source>
        <strain evidence="1">JY119</strain>
    </source>
</reference>
<name>A0ACC3S3A8_9PEZI</name>
<gene>
    <name evidence="1" type="ORF">M8818_007685</name>
</gene>
<proteinExistence type="predicted"/>
<dbReference type="Proteomes" id="UP001320706">
    <property type="component" value="Unassembled WGS sequence"/>
</dbReference>
<evidence type="ECO:0000313" key="2">
    <source>
        <dbReference type="Proteomes" id="UP001320706"/>
    </source>
</evidence>
<comment type="caution">
    <text evidence="1">The sequence shown here is derived from an EMBL/GenBank/DDBJ whole genome shotgun (WGS) entry which is preliminary data.</text>
</comment>
<dbReference type="EMBL" id="JAMKPW020000044">
    <property type="protein sequence ID" value="KAK8192515.1"/>
    <property type="molecule type" value="Genomic_DNA"/>
</dbReference>